<dbReference type="AlphaFoldDB" id="D2RFA8"/>
<dbReference type="STRING" id="572546.Arcpr_1758"/>
<feature type="transmembrane region" description="Helical" evidence="1">
    <location>
        <begin position="87"/>
        <end position="109"/>
    </location>
</feature>
<keyword evidence="3" id="KW-1185">Reference proteome</keyword>
<feature type="transmembrane region" description="Helical" evidence="1">
    <location>
        <begin position="146"/>
        <end position="165"/>
    </location>
</feature>
<organism evidence="2 3">
    <name type="scientific">Archaeoglobus profundus (strain DSM 5631 / JCM 9629 / NBRC 100127 / Av18)</name>
    <dbReference type="NCBI Taxonomy" id="572546"/>
    <lineage>
        <taxon>Archaea</taxon>
        <taxon>Methanobacteriati</taxon>
        <taxon>Methanobacteriota</taxon>
        <taxon>Archaeoglobi</taxon>
        <taxon>Archaeoglobales</taxon>
        <taxon>Archaeoglobaceae</taxon>
        <taxon>Archaeoglobus</taxon>
    </lineage>
</organism>
<dbReference type="PaxDb" id="572546-Arcpr_1758"/>
<sequence>MTVSFTLIEGSTALGAFGVIIIANNSLYEFIRRNFIKFDKEKGNIDTTDIIGFVLLLCAILGILFITGFIGYVIVHSKIIFLKDVEIVEFFVTFCFIATILIPHAYIFLSLNSYFIRNYKIRCCLSALLGGYLGGTIVRFMYAPDLMTAVAMALILLYPLILKLANSLSNLLRKKKSSD</sequence>
<feature type="transmembrane region" description="Helical" evidence="1">
    <location>
        <begin position="121"/>
        <end position="140"/>
    </location>
</feature>
<keyword evidence="1" id="KW-0812">Transmembrane</keyword>
<dbReference type="EMBL" id="CP001857">
    <property type="protein sequence ID" value="ADB58802.1"/>
    <property type="molecule type" value="Genomic_DNA"/>
</dbReference>
<reference evidence="2 3" key="1">
    <citation type="journal article" date="2010" name="Stand. Genomic Sci.">
        <title>Complete genome sequence of Archaeoglobus profundus type strain (AV18).</title>
        <authorList>
            <person name="von Jan M."/>
            <person name="Lapidus A."/>
            <person name="Del Rio T.G."/>
            <person name="Copeland A."/>
            <person name="Tice H."/>
            <person name="Cheng J.F."/>
            <person name="Lucas S."/>
            <person name="Chen F."/>
            <person name="Nolan M."/>
            <person name="Goodwin L."/>
            <person name="Han C."/>
            <person name="Pitluck S."/>
            <person name="Liolios K."/>
            <person name="Ivanova N."/>
            <person name="Mavromatis K."/>
            <person name="Ovchinnikova G."/>
            <person name="Chertkov O."/>
            <person name="Pati A."/>
            <person name="Chen A."/>
            <person name="Palaniappan K."/>
            <person name="Land M."/>
            <person name="Hauser L."/>
            <person name="Chang Y.J."/>
            <person name="Jeffries C.D."/>
            <person name="Saunders E."/>
            <person name="Brettin T."/>
            <person name="Detter J.C."/>
            <person name="Chain P."/>
            <person name="Eichinger K."/>
            <person name="Huber H."/>
            <person name="Spring S."/>
            <person name="Rohde M."/>
            <person name="Goker M."/>
            <person name="Wirth R."/>
            <person name="Woyke T."/>
            <person name="Bristow J."/>
            <person name="Eisen J.A."/>
            <person name="Markowitz V."/>
            <person name="Hugenholtz P."/>
            <person name="Kyrpides N.C."/>
            <person name="Klenk H.P."/>
        </authorList>
    </citation>
    <scope>NUCLEOTIDE SEQUENCE [LARGE SCALE GENOMIC DNA]</scope>
    <source>
        <strain evidence="3">DSM 5631 / JCM 9629 / NBRC 100127 / Av18</strain>
    </source>
</reference>
<gene>
    <name evidence="2" type="ordered locus">Arcpr_1758</name>
</gene>
<evidence type="ECO:0000256" key="1">
    <source>
        <dbReference type="SAM" id="Phobius"/>
    </source>
</evidence>
<keyword evidence="1" id="KW-1133">Transmembrane helix</keyword>
<feature type="transmembrane region" description="Helical" evidence="1">
    <location>
        <begin position="12"/>
        <end position="31"/>
    </location>
</feature>
<keyword evidence="1" id="KW-0472">Membrane</keyword>
<evidence type="ECO:0000313" key="3">
    <source>
        <dbReference type="Proteomes" id="UP000001901"/>
    </source>
</evidence>
<protein>
    <submittedName>
        <fullName evidence="2">Uncharacterized protein</fullName>
    </submittedName>
</protein>
<accession>D2RFA8</accession>
<evidence type="ECO:0000313" key="2">
    <source>
        <dbReference type="EMBL" id="ADB58802.1"/>
    </source>
</evidence>
<dbReference type="KEGG" id="apo:Arcpr_1758"/>
<proteinExistence type="predicted"/>
<name>D2RFA8_ARCPA</name>
<feature type="transmembrane region" description="Helical" evidence="1">
    <location>
        <begin position="51"/>
        <end position="75"/>
    </location>
</feature>
<dbReference type="HOGENOM" id="CLU_1500231_0_0_2"/>
<dbReference type="Proteomes" id="UP000001901">
    <property type="component" value="Chromosome"/>
</dbReference>